<protein>
    <recommendedName>
        <fullName evidence="10">Type II secretion system protein M</fullName>
        <shortName evidence="10">T2SS protein M</shortName>
    </recommendedName>
    <alternativeName>
        <fullName evidence="10">General secretion pathway protein M</fullName>
    </alternativeName>
</protein>
<proteinExistence type="inferred from homology"/>
<name>A0ABY1ZKF8_9GAMM</name>
<dbReference type="PIRSF" id="PIRSF006291">
    <property type="entry name" value="GspM"/>
    <property type="match status" value="1"/>
</dbReference>
<dbReference type="InterPro" id="IPR007690">
    <property type="entry name" value="T2SS_GspM"/>
</dbReference>
<keyword evidence="3 10" id="KW-0813">Transport</keyword>
<accession>A0ABY1ZKF8</accession>
<dbReference type="EMBL" id="SJDL01000013">
    <property type="protein sequence ID" value="TBW56008.1"/>
    <property type="molecule type" value="Genomic_DNA"/>
</dbReference>
<dbReference type="Gene3D" id="3.30.1360.100">
    <property type="entry name" value="General secretion pathway protein M, EpsM"/>
    <property type="match status" value="1"/>
</dbReference>
<evidence type="ECO:0000313" key="13">
    <source>
        <dbReference type="Proteomes" id="UP000313645"/>
    </source>
</evidence>
<dbReference type="Pfam" id="PF04612">
    <property type="entry name" value="T2SSM"/>
    <property type="match status" value="1"/>
</dbReference>
<gene>
    <name evidence="12" type="ORF">EZI54_10195</name>
</gene>
<evidence type="ECO:0000256" key="4">
    <source>
        <dbReference type="ARBA" id="ARBA00022475"/>
    </source>
</evidence>
<evidence type="ECO:0000256" key="5">
    <source>
        <dbReference type="ARBA" id="ARBA00022519"/>
    </source>
</evidence>
<dbReference type="InterPro" id="IPR023229">
    <property type="entry name" value="T2SS_M_periplasmic_sf"/>
</dbReference>
<keyword evidence="13" id="KW-1185">Reference proteome</keyword>
<evidence type="ECO:0000256" key="9">
    <source>
        <dbReference type="ARBA" id="ARBA00023136"/>
    </source>
</evidence>
<keyword evidence="4 10" id="KW-1003">Cell membrane</keyword>
<keyword evidence="5 10" id="KW-0997">Cell inner membrane</keyword>
<evidence type="ECO:0000256" key="1">
    <source>
        <dbReference type="ARBA" id="ARBA00004377"/>
    </source>
</evidence>
<dbReference type="SUPFAM" id="SSF103054">
    <property type="entry name" value="General secretion pathway protein M, EpsM"/>
    <property type="match status" value="1"/>
</dbReference>
<comment type="caution">
    <text evidence="12">The sequence shown here is derived from an EMBL/GenBank/DDBJ whole genome shotgun (WGS) entry which is preliminary data.</text>
</comment>
<evidence type="ECO:0000256" key="2">
    <source>
        <dbReference type="ARBA" id="ARBA00010637"/>
    </source>
</evidence>
<comment type="subcellular location">
    <subcellularLocation>
        <location evidence="1">Cell inner membrane</location>
        <topology evidence="1">Single-pass membrane protein</topology>
    </subcellularLocation>
</comment>
<evidence type="ECO:0000256" key="8">
    <source>
        <dbReference type="ARBA" id="ARBA00022989"/>
    </source>
</evidence>
<dbReference type="RefSeq" id="WP_131481613.1">
    <property type="nucleotide sequence ID" value="NZ_SJDL01000013.1"/>
</dbReference>
<reference evidence="12 13" key="1">
    <citation type="submission" date="2019-02" db="EMBL/GenBank/DDBJ databases">
        <title>Marinobacter halodurans sp. nov., a marine bacterium isolated from sea tidal flat.</title>
        <authorList>
            <person name="Yoo Y."/>
            <person name="Lee D.W."/>
            <person name="Kim B.S."/>
            <person name="Kim J.-J."/>
        </authorList>
    </citation>
    <scope>NUCLEOTIDE SEQUENCE [LARGE SCALE GENOMIC DNA]</scope>
    <source>
        <strain evidence="12 13">YJ-S3-2</strain>
    </source>
</reference>
<evidence type="ECO:0000256" key="6">
    <source>
        <dbReference type="ARBA" id="ARBA00022692"/>
    </source>
</evidence>
<keyword evidence="6 11" id="KW-0812">Transmembrane</keyword>
<evidence type="ECO:0000313" key="12">
    <source>
        <dbReference type="EMBL" id="TBW56008.1"/>
    </source>
</evidence>
<dbReference type="Proteomes" id="UP000313645">
    <property type="component" value="Unassembled WGS sequence"/>
</dbReference>
<evidence type="ECO:0000256" key="7">
    <source>
        <dbReference type="ARBA" id="ARBA00022927"/>
    </source>
</evidence>
<comment type="function">
    <text evidence="10">Inner membrane component of the type II secretion system required for the energy-dependent secretion of extracellular factors such as proteases and toxins from the periplasm.</text>
</comment>
<organism evidence="12 13">
    <name type="scientific">Marinobacter halodurans</name>
    <dbReference type="NCBI Taxonomy" id="2528979"/>
    <lineage>
        <taxon>Bacteria</taxon>
        <taxon>Pseudomonadati</taxon>
        <taxon>Pseudomonadota</taxon>
        <taxon>Gammaproteobacteria</taxon>
        <taxon>Pseudomonadales</taxon>
        <taxon>Marinobacteraceae</taxon>
        <taxon>Marinobacter</taxon>
    </lineage>
</organism>
<keyword evidence="9 10" id="KW-0472">Membrane</keyword>
<sequence length="174" mass="19511">MLNQLKKNPSVQKLITQYDHLPRRDQLALQIMMVAIALFLIYFLIWRPAAAYHDDALGERQSAADLLAWMQQNEAEVRDMAAAGERPAGASQITDVRSLMSTVTASAGKAGLSLQRFEPSGEDGMRVWLENVPFNQVSRWLEQLTREHGIVIDQAAIDRKDKPGIVSVRLSLEI</sequence>
<comment type="similarity">
    <text evidence="2 10">Belongs to the GSP M family.</text>
</comment>
<evidence type="ECO:0000256" key="11">
    <source>
        <dbReference type="SAM" id="Phobius"/>
    </source>
</evidence>
<keyword evidence="8 11" id="KW-1133">Transmembrane helix</keyword>
<evidence type="ECO:0000256" key="3">
    <source>
        <dbReference type="ARBA" id="ARBA00022448"/>
    </source>
</evidence>
<feature type="transmembrane region" description="Helical" evidence="11">
    <location>
        <begin position="27"/>
        <end position="45"/>
    </location>
</feature>
<evidence type="ECO:0000256" key="10">
    <source>
        <dbReference type="PIRNR" id="PIRNR006291"/>
    </source>
</evidence>
<keyword evidence="7 10" id="KW-0653">Protein transport</keyword>